<evidence type="ECO:0000313" key="8">
    <source>
        <dbReference type="Proteomes" id="UP000032439"/>
    </source>
</evidence>
<dbReference type="InterPro" id="IPR047272">
    <property type="entry name" value="S49_SppA_C"/>
</dbReference>
<gene>
    <name evidence="7" type="ORF">LO50_20840</name>
</gene>
<reference evidence="7 8" key="1">
    <citation type="submission" date="2014-11" db="EMBL/GenBank/DDBJ databases">
        <title>Genomics and ecophysiology of heterotrophic nitrogen fixing bacteria isolated from estuarine surface water.</title>
        <authorList>
            <person name="Bentzon-Tilia M."/>
            <person name="Severin I."/>
            <person name="Hansen L.H."/>
            <person name="Riemann L."/>
        </authorList>
    </citation>
    <scope>NUCLEOTIDE SEQUENCE [LARGE SCALE GENOMIC DNA]</scope>
    <source>
        <strain evidence="7 8">BAL361</strain>
    </source>
</reference>
<dbReference type="InterPro" id="IPR002142">
    <property type="entry name" value="Peptidase_S49"/>
</dbReference>
<keyword evidence="5" id="KW-0812">Transmembrane</keyword>
<organism evidence="7 8">
    <name type="scientific">Stutzerimonas stutzeri</name>
    <name type="common">Pseudomonas stutzeri</name>
    <dbReference type="NCBI Taxonomy" id="316"/>
    <lineage>
        <taxon>Bacteria</taxon>
        <taxon>Pseudomonadati</taxon>
        <taxon>Pseudomonadota</taxon>
        <taxon>Gammaproteobacteria</taxon>
        <taxon>Pseudomonadales</taxon>
        <taxon>Pseudomonadaceae</taxon>
        <taxon>Stutzerimonas</taxon>
    </lineage>
</organism>
<keyword evidence="5" id="KW-1133">Transmembrane helix</keyword>
<comment type="caution">
    <text evidence="7">The sequence shown here is derived from an EMBL/GenBank/DDBJ whole genome shotgun (WGS) entry which is preliminary data.</text>
</comment>
<dbReference type="SUPFAM" id="SSF52096">
    <property type="entry name" value="ClpP/crotonase"/>
    <property type="match status" value="1"/>
</dbReference>
<keyword evidence="4" id="KW-0720">Serine protease</keyword>
<evidence type="ECO:0000256" key="5">
    <source>
        <dbReference type="SAM" id="Phobius"/>
    </source>
</evidence>
<sequence>MPRQGTHMDQSLEVIERTLQASIKEQRAARRWKNFFRLTTLVIVVTAVAVGGNTDLEGIDGDTPLTAKVKVRGVIADGQEASAENIKRGLTRAFEHENTKGVILEINSPGGSPVQAGQVYDEIVRLRALHPDIKVYAVITDLGASGGYYIASAADQVFADKASLVGSIGVTAASFGYVELMQKLGVERRVYTSGEHKAFLDQFQPQNEKETKFWEGVLQATHKQFIAAVEAGRGERLKDSADAELFSGLVWTGEQAVGLGLIDRLGDSDYVAREVVGVERIVDFSSKQNVVDRFANKLGTAVANQLSLNLGFGGMVLR</sequence>
<evidence type="ECO:0000256" key="3">
    <source>
        <dbReference type="ARBA" id="ARBA00022801"/>
    </source>
</evidence>
<dbReference type="Proteomes" id="UP000032439">
    <property type="component" value="Unassembled WGS sequence"/>
</dbReference>
<evidence type="ECO:0000256" key="4">
    <source>
        <dbReference type="ARBA" id="ARBA00022825"/>
    </source>
</evidence>
<dbReference type="CDD" id="cd07023">
    <property type="entry name" value="S49_Sppa_N_C"/>
    <property type="match status" value="1"/>
</dbReference>
<keyword evidence="2" id="KW-0645">Protease</keyword>
<evidence type="ECO:0000256" key="2">
    <source>
        <dbReference type="ARBA" id="ARBA00022670"/>
    </source>
</evidence>
<feature type="domain" description="Peptidase S49" evidence="6">
    <location>
        <begin position="132"/>
        <end position="274"/>
    </location>
</feature>
<proteinExistence type="inferred from homology"/>
<dbReference type="PANTHER" id="PTHR42987">
    <property type="entry name" value="PEPTIDASE S49"/>
    <property type="match status" value="1"/>
</dbReference>
<dbReference type="PATRIC" id="fig|316.110.peg.2509"/>
<accession>A0A0D7DZ03</accession>
<keyword evidence="5" id="KW-0472">Membrane</keyword>
<dbReference type="AlphaFoldDB" id="A0A0D7DZ03"/>
<comment type="similarity">
    <text evidence="1">Belongs to the peptidase S49 family.</text>
</comment>
<dbReference type="PANTHER" id="PTHR42987:SF8">
    <property type="entry name" value="PROTEINASE"/>
    <property type="match status" value="1"/>
</dbReference>
<dbReference type="GO" id="GO:0006508">
    <property type="term" value="P:proteolysis"/>
    <property type="evidence" value="ECO:0007669"/>
    <property type="project" value="UniProtKB-KW"/>
</dbReference>
<dbReference type="Pfam" id="PF01343">
    <property type="entry name" value="Peptidase_S49"/>
    <property type="match status" value="1"/>
</dbReference>
<dbReference type="EMBL" id="JXXD01000243">
    <property type="protein sequence ID" value="KIZ33430.1"/>
    <property type="molecule type" value="Genomic_DNA"/>
</dbReference>
<feature type="transmembrane region" description="Helical" evidence="5">
    <location>
        <begin position="34"/>
        <end position="52"/>
    </location>
</feature>
<name>A0A0D7DZ03_STUST</name>
<protein>
    <submittedName>
        <fullName evidence="7">Peptidase S49</fullName>
    </submittedName>
</protein>
<dbReference type="InterPro" id="IPR029045">
    <property type="entry name" value="ClpP/crotonase-like_dom_sf"/>
</dbReference>
<dbReference type="Gene3D" id="3.90.226.10">
    <property type="entry name" value="2-enoyl-CoA Hydratase, Chain A, domain 1"/>
    <property type="match status" value="1"/>
</dbReference>
<dbReference type="Gene3D" id="6.20.330.10">
    <property type="match status" value="1"/>
</dbReference>
<keyword evidence="3" id="KW-0378">Hydrolase</keyword>
<evidence type="ECO:0000256" key="1">
    <source>
        <dbReference type="ARBA" id="ARBA00008683"/>
    </source>
</evidence>
<dbReference type="GO" id="GO:0008236">
    <property type="term" value="F:serine-type peptidase activity"/>
    <property type="evidence" value="ECO:0007669"/>
    <property type="project" value="UniProtKB-KW"/>
</dbReference>
<evidence type="ECO:0000259" key="6">
    <source>
        <dbReference type="Pfam" id="PF01343"/>
    </source>
</evidence>
<evidence type="ECO:0000313" key="7">
    <source>
        <dbReference type="EMBL" id="KIZ33430.1"/>
    </source>
</evidence>